<reference evidence="1 2" key="1">
    <citation type="submission" date="2024-02" db="EMBL/GenBank/DDBJ databases">
        <authorList>
            <person name="Daric V."/>
            <person name="Darras S."/>
        </authorList>
    </citation>
    <scope>NUCLEOTIDE SEQUENCE [LARGE SCALE GENOMIC DNA]</scope>
</reference>
<accession>A0ABP0G0X4</accession>
<name>A0ABP0G0X4_CLALP</name>
<evidence type="ECO:0000313" key="1">
    <source>
        <dbReference type="EMBL" id="CAK8685491.1"/>
    </source>
</evidence>
<protein>
    <submittedName>
        <fullName evidence="1">Uncharacterized protein</fullName>
    </submittedName>
</protein>
<dbReference type="EMBL" id="CAWYQH010000100">
    <property type="protein sequence ID" value="CAK8685491.1"/>
    <property type="molecule type" value="Genomic_DNA"/>
</dbReference>
<sequence>MYSDKNMVKGCDCKNTVSKLPPNSVSSTPDKKLKVTRQGLMLEDKLSLLDTYCTKLKNDSQLGAAIMLGISHGLLQKMLKKVEEISNEVSAGDGYSIRHKTGKDKQIKYILYDLLQFVKARCKPVKAEQLAKEGG</sequence>
<proteinExistence type="predicted"/>
<organism evidence="1 2">
    <name type="scientific">Clavelina lepadiformis</name>
    <name type="common">Light-bulb sea squirt</name>
    <name type="synonym">Ascidia lepadiformis</name>
    <dbReference type="NCBI Taxonomy" id="159417"/>
    <lineage>
        <taxon>Eukaryota</taxon>
        <taxon>Metazoa</taxon>
        <taxon>Chordata</taxon>
        <taxon>Tunicata</taxon>
        <taxon>Ascidiacea</taxon>
        <taxon>Aplousobranchia</taxon>
        <taxon>Clavelinidae</taxon>
        <taxon>Clavelina</taxon>
    </lineage>
</organism>
<comment type="caution">
    <text evidence="1">The sequence shown here is derived from an EMBL/GenBank/DDBJ whole genome shotgun (WGS) entry which is preliminary data.</text>
</comment>
<evidence type="ECO:0000313" key="2">
    <source>
        <dbReference type="Proteomes" id="UP001642483"/>
    </source>
</evidence>
<gene>
    <name evidence="1" type="ORF">CVLEPA_LOCUS16619</name>
</gene>
<dbReference type="Proteomes" id="UP001642483">
    <property type="component" value="Unassembled WGS sequence"/>
</dbReference>
<keyword evidence="2" id="KW-1185">Reference proteome</keyword>